<comment type="caution">
    <text evidence="2">The sequence shown here is derived from an EMBL/GenBank/DDBJ whole genome shotgun (WGS) entry which is preliminary data.</text>
</comment>
<evidence type="ECO:0000313" key="3">
    <source>
        <dbReference type="Proteomes" id="UP000229329"/>
    </source>
</evidence>
<feature type="signal peptide" evidence="1">
    <location>
        <begin position="1"/>
        <end position="17"/>
    </location>
</feature>
<dbReference type="PROSITE" id="PS51257">
    <property type="entry name" value="PROKAR_LIPOPROTEIN"/>
    <property type="match status" value="1"/>
</dbReference>
<dbReference type="RefSeq" id="WP_100288402.1">
    <property type="nucleotide sequence ID" value="NZ_PHHA01000006.1"/>
</dbReference>
<proteinExistence type="predicted"/>
<evidence type="ECO:0000313" key="2">
    <source>
        <dbReference type="EMBL" id="PJG85822.1"/>
    </source>
</evidence>
<sequence length="144" mass="15479">MKLIKFVPAFLATVVLAACSSQPKPEEVLAKADQVGVNKVVAYSCENGNDLKVTYSFVDGQAKTAKILLNDQAIPDTLIRNPKNKDFAAFTALAGGYTFNADAALNVENYATLNPGILFKHAKTDEVQAKGCTVNTQLTELLNK</sequence>
<dbReference type="Proteomes" id="UP000229329">
    <property type="component" value="Unassembled WGS sequence"/>
</dbReference>
<dbReference type="OrthoDB" id="5677666at2"/>
<protein>
    <recommendedName>
        <fullName evidence="4">Excinuclease ABC subunit A</fullName>
    </recommendedName>
</protein>
<keyword evidence="3" id="KW-1185">Reference proteome</keyword>
<reference evidence="2 3" key="1">
    <citation type="submission" date="2017-11" db="EMBL/GenBank/DDBJ databases">
        <title>Reclassification of Bisgaard taxon 7 as Conservatibacter flavescens gen. nov., sp. nov.</title>
        <authorList>
            <person name="Christensen H."/>
        </authorList>
    </citation>
    <scope>NUCLEOTIDE SEQUENCE [LARGE SCALE GENOMIC DNA]</scope>
    <source>
        <strain evidence="2 3">7_4</strain>
    </source>
</reference>
<feature type="chain" id="PRO_5014657015" description="Excinuclease ABC subunit A" evidence="1">
    <location>
        <begin position="18"/>
        <end position="144"/>
    </location>
</feature>
<name>A0A2M8S3U7_9PAST</name>
<dbReference type="AlphaFoldDB" id="A0A2M8S3U7"/>
<evidence type="ECO:0008006" key="4">
    <source>
        <dbReference type="Google" id="ProtNLM"/>
    </source>
</evidence>
<organism evidence="2 3">
    <name type="scientific">Conservatibacter flavescens</name>
    <dbReference type="NCBI Taxonomy" id="28161"/>
    <lineage>
        <taxon>Bacteria</taxon>
        <taxon>Pseudomonadati</taxon>
        <taxon>Pseudomonadota</taxon>
        <taxon>Gammaproteobacteria</taxon>
        <taxon>Pasteurellales</taxon>
        <taxon>Pasteurellaceae</taxon>
        <taxon>Conservatibacter</taxon>
    </lineage>
</organism>
<keyword evidence="1" id="KW-0732">Signal</keyword>
<dbReference type="EMBL" id="PHHA01000006">
    <property type="protein sequence ID" value="PJG85822.1"/>
    <property type="molecule type" value="Genomic_DNA"/>
</dbReference>
<gene>
    <name evidence="2" type="ORF">CVP05_04565</name>
</gene>
<evidence type="ECO:0000256" key="1">
    <source>
        <dbReference type="SAM" id="SignalP"/>
    </source>
</evidence>
<accession>A0A2M8S3U7</accession>